<evidence type="ECO:0000313" key="2">
    <source>
        <dbReference type="EMBL" id="KAF6019603.1"/>
    </source>
</evidence>
<dbReference type="Proteomes" id="UP000593567">
    <property type="component" value="Unassembled WGS sequence"/>
</dbReference>
<reference evidence="2" key="1">
    <citation type="submission" date="2020-06" db="EMBL/GenBank/DDBJ databases">
        <title>Draft genome of Bugula neritina, a colonial animal packing powerful symbionts and potential medicines.</title>
        <authorList>
            <person name="Rayko M."/>
        </authorList>
    </citation>
    <scope>NUCLEOTIDE SEQUENCE [LARGE SCALE GENOMIC DNA]</scope>
    <source>
        <strain evidence="2">Kwan_BN1</strain>
    </source>
</reference>
<gene>
    <name evidence="2" type="ORF">EB796_022076</name>
</gene>
<evidence type="ECO:0000313" key="3">
    <source>
        <dbReference type="Proteomes" id="UP000593567"/>
    </source>
</evidence>
<sequence length="118" mass="13084">MTQPARHQLPSNHMMPNVTQPLHHVPGSASVTNSAMTRLQTNLYATQSLQFPSAEMKNPSKYLKYSMPDFELPQDAMAAFNGSNNLQNTRPNSNKLATLLESDSSNGVLKKSFPMDFT</sequence>
<dbReference type="EMBL" id="VXIV02003218">
    <property type="protein sequence ID" value="KAF6019603.1"/>
    <property type="molecule type" value="Genomic_DNA"/>
</dbReference>
<name>A0A7J7J0G0_BUGNE</name>
<dbReference type="AlphaFoldDB" id="A0A7J7J0G0"/>
<feature type="region of interest" description="Disordered" evidence="1">
    <location>
        <begin position="1"/>
        <end position="29"/>
    </location>
</feature>
<keyword evidence="3" id="KW-1185">Reference proteome</keyword>
<proteinExistence type="predicted"/>
<protein>
    <submittedName>
        <fullName evidence="2">Uncharacterized protein</fullName>
    </submittedName>
</protein>
<organism evidence="2 3">
    <name type="scientific">Bugula neritina</name>
    <name type="common">Brown bryozoan</name>
    <name type="synonym">Sertularia neritina</name>
    <dbReference type="NCBI Taxonomy" id="10212"/>
    <lineage>
        <taxon>Eukaryota</taxon>
        <taxon>Metazoa</taxon>
        <taxon>Spiralia</taxon>
        <taxon>Lophotrochozoa</taxon>
        <taxon>Bryozoa</taxon>
        <taxon>Gymnolaemata</taxon>
        <taxon>Cheilostomatida</taxon>
        <taxon>Flustrina</taxon>
        <taxon>Buguloidea</taxon>
        <taxon>Bugulidae</taxon>
        <taxon>Bugula</taxon>
    </lineage>
</organism>
<feature type="compositionally biased region" description="Polar residues" evidence="1">
    <location>
        <begin position="1"/>
        <end position="11"/>
    </location>
</feature>
<comment type="caution">
    <text evidence="2">The sequence shown here is derived from an EMBL/GenBank/DDBJ whole genome shotgun (WGS) entry which is preliminary data.</text>
</comment>
<evidence type="ECO:0000256" key="1">
    <source>
        <dbReference type="SAM" id="MobiDB-lite"/>
    </source>
</evidence>
<accession>A0A7J7J0G0</accession>